<dbReference type="PANTHER" id="PTHR44846">
    <property type="entry name" value="MANNOSYL-D-GLYCERATE TRANSPORT/METABOLISM SYSTEM REPRESSOR MNGR-RELATED"/>
    <property type="match status" value="1"/>
</dbReference>
<dbReference type="PRINTS" id="PR00035">
    <property type="entry name" value="HTHGNTR"/>
</dbReference>
<keyword evidence="1" id="KW-0805">Transcription regulation</keyword>
<dbReference type="SMART" id="SM00866">
    <property type="entry name" value="UTRA"/>
    <property type="match status" value="1"/>
</dbReference>
<evidence type="ECO:0000313" key="6">
    <source>
        <dbReference type="EMBL" id="SEK44606.1"/>
    </source>
</evidence>
<dbReference type="GO" id="GO:0045892">
    <property type="term" value="P:negative regulation of DNA-templated transcription"/>
    <property type="evidence" value="ECO:0007669"/>
    <property type="project" value="TreeGrafter"/>
</dbReference>
<dbReference type="InterPro" id="IPR036390">
    <property type="entry name" value="WH_DNA-bd_sf"/>
</dbReference>
<dbReference type="GO" id="GO:0003677">
    <property type="term" value="F:DNA binding"/>
    <property type="evidence" value="ECO:0007669"/>
    <property type="project" value="UniProtKB-KW"/>
</dbReference>
<dbReference type="PROSITE" id="PS50949">
    <property type="entry name" value="HTH_GNTR"/>
    <property type="match status" value="1"/>
</dbReference>
<keyword evidence="7" id="KW-1185">Reference proteome</keyword>
<dbReference type="OrthoDB" id="9808698at2"/>
<dbReference type="RefSeq" id="WP_091829501.1">
    <property type="nucleotide sequence ID" value="NZ_FOAN01000001.1"/>
</dbReference>
<organism evidence="6 7">
    <name type="scientific">Bosea lupini</name>
    <dbReference type="NCBI Taxonomy" id="1036779"/>
    <lineage>
        <taxon>Bacteria</taxon>
        <taxon>Pseudomonadati</taxon>
        <taxon>Pseudomonadota</taxon>
        <taxon>Alphaproteobacteria</taxon>
        <taxon>Hyphomicrobiales</taxon>
        <taxon>Boseaceae</taxon>
        <taxon>Bosea</taxon>
    </lineage>
</organism>
<dbReference type="Gene3D" id="1.10.10.10">
    <property type="entry name" value="Winged helix-like DNA-binding domain superfamily/Winged helix DNA-binding domain"/>
    <property type="match status" value="1"/>
</dbReference>
<sequence>MPPVNAKKTTATAVGTGNGSGASAPTLPNFGAAEAAPLYERVKRHMSEAILVGEWPPGMVLPSETSLAQGFGIAVGTVRRAMADLVAEGLLTRRRKTGTVVTGRTPHHSLRFVFQYFRLHRADGSLVRSTSQFLSVEALPATQAQAEALQIKAGGVIRVHRIRHADGHPVMHDKLVLAQERLPDWPRDIAELPPLLYLHLLERYGIRISAMREQITADIASAEDVALLALAAGDPVLTIDEVAYDQAGVPTVLGWHRATTRAHIYVNEVR</sequence>
<dbReference type="GO" id="GO:0003700">
    <property type="term" value="F:DNA-binding transcription factor activity"/>
    <property type="evidence" value="ECO:0007669"/>
    <property type="project" value="InterPro"/>
</dbReference>
<dbReference type="Proteomes" id="UP000199664">
    <property type="component" value="Unassembled WGS sequence"/>
</dbReference>
<dbReference type="Gene3D" id="3.40.1410.10">
    <property type="entry name" value="Chorismate lyase-like"/>
    <property type="match status" value="1"/>
</dbReference>
<protein>
    <submittedName>
        <fullName evidence="6">GntR family transcriptional regulator</fullName>
    </submittedName>
</protein>
<accession>A0A1H7H2G7</accession>
<keyword evidence="3" id="KW-0804">Transcription</keyword>
<evidence type="ECO:0000256" key="1">
    <source>
        <dbReference type="ARBA" id="ARBA00023015"/>
    </source>
</evidence>
<dbReference type="InterPro" id="IPR050679">
    <property type="entry name" value="Bact_HTH_transcr_reg"/>
</dbReference>
<name>A0A1H7H2G7_9HYPH</name>
<dbReference type="STRING" id="1036779.SAMN04515666_101539"/>
<proteinExistence type="predicted"/>
<dbReference type="EMBL" id="FOAN01000001">
    <property type="protein sequence ID" value="SEK44606.1"/>
    <property type="molecule type" value="Genomic_DNA"/>
</dbReference>
<dbReference type="PANTHER" id="PTHR44846:SF1">
    <property type="entry name" value="MANNOSYL-D-GLYCERATE TRANSPORT_METABOLISM SYSTEM REPRESSOR MNGR-RELATED"/>
    <property type="match status" value="1"/>
</dbReference>
<evidence type="ECO:0000256" key="2">
    <source>
        <dbReference type="ARBA" id="ARBA00023125"/>
    </source>
</evidence>
<dbReference type="InterPro" id="IPR000524">
    <property type="entry name" value="Tscrpt_reg_HTH_GntR"/>
</dbReference>
<dbReference type="InterPro" id="IPR036388">
    <property type="entry name" value="WH-like_DNA-bd_sf"/>
</dbReference>
<reference evidence="7" key="1">
    <citation type="submission" date="2016-10" db="EMBL/GenBank/DDBJ databases">
        <authorList>
            <person name="Varghese N."/>
            <person name="Submissions S."/>
        </authorList>
    </citation>
    <scope>NUCLEOTIDE SEQUENCE [LARGE SCALE GENOMIC DNA]</scope>
    <source>
        <strain evidence="7">LMG 26383,CCUG 61248,R- 45681</strain>
    </source>
</reference>
<dbReference type="Pfam" id="PF07702">
    <property type="entry name" value="UTRA"/>
    <property type="match status" value="1"/>
</dbReference>
<evidence type="ECO:0000256" key="3">
    <source>
        <dbReference type="ARBA" id="ARBA00023163"/>
    </source>
</evidence>
<dbReference type="Pfam" id="PF00392">
    <property type="entry name" value="GntR"/>
    <property type="match status" value="1"/>
</dbReference>
<keyword evidence="2" id="KW-0238">DNA-binding</keyword>
<evidence type="ECO:0000256" key="4">
    <source>
        <dbReference type="SAM" id="MobiDB-lite"/>
    </source>
</evidence>
<evidence type="ECO:0000259" key="5">
    <source>
        <dbReference type="PROSITE" id="PS50949"/>
    </source>
</evidence>
<feature type="region of interest" description="Disordered" evidence="4">
    <location>
        <begin position="1"/>
        <end position="25"/>
    </location>
</feature>
<feature type="compositionally biased region" description="Low complexity" evidence="4">
    <location>
        <begin position="1"/>
        <end position="15"/>
    </location>
</feature>
<evidence type="ECO:0000313" key="7">
    <source>
        <dbReference type="Proteomes" id="UP000199664"/>
    </source>
</evidence>
<dbReference type="InterPro" id="IPR028978">
    <property type="entry name" value="Chorismate_lyase_/UTRA_dom_sf"/>
</dbReference>
<dbReference type="AlphaFoldDB" id="A0A1H7H2G7"/>
<dbReference type="SMART" id="SM00345">
    <property type="entry name" value="HTH_GNTR"/>
    <property type="match status" value="1"/>
</dbReference>
<gene>
    <name evidence="6" type="ORF">SAMN04515666_101539</name>
</gene>
<dbReference type="InterPro" id="IPR011663">
    <property type="entry name" value="UTRA"/>
</dbReference>
<dbReference type="SUPFAM" id="SSF64288">
    <property type="entry name" value="Chorismate lyase-like"/>
    <property type="match status" value="1"/>
</dbReference>
<feature type="domain" description="HTH gntR-type" evidence="5">
    <location>
        <begin position="36"/>
        <end position="104"/>
    </location>
</feature>
<dbReference type="CDD" id="cd07377">
    <property type="entry name" value="WHTH_GntR"/>
    <property type="match status" value="1"/>
</dbReference>
<dbReference type="SUPFAM" id="SSF46785">
    <property type="entry name" value="Winged helix' DNA-binding domain"/>
    <property type="match status" value="1"/>
</dbReference>